<feature type="domain" description="Peptidase C1A papain C-terminal" evidence="2">
    <location>
        <begin position="64"/>
        <end position="206"/>
    </location>
</feature>
<sequence length="206" mass="23483">MPVRILAVADKYLLDQLKMECETQLITRMSTEGCLELLLIAADKHHPAFHLKKFAVEFFRRLSGETSIMAISSTRSLTDHTFCWAHSATAAVELAYCKKYLYTYIDLSEQQLVNCSCDNRCSGGWEHEAWQYLASNGRQTDESSYPYTATVGNNGSLHKTSLHYDDCLGRRRTDPFRYMQLPNTFFNYKSGVFNDVNCVSSNNARA</sequence>
<dbReference type="Proteomes" id="UP000789390">
    <property type="component" value="Unassembled WGS sequence"/>
</dbReference>
<dbReference type="GO" id="GO:0006508">
    <property type="term" value="P:proteolysis"/>
    <property type="evidence" value="ECO:0007669"/>
    <property type="project" value="InterPro"/>
</dbReference>
<dbReference type="InterPro" id="IPR013128">
    <property type="entry name" value="Peptidase_C1A"/>
</dbReference>
<evidence type="ECO:0000256" key="1">
    <source>
        <dbReference type="ARBA" id="ARBA00008455"/>
    </source>
</evidence>
<dbReference type="PANTHER" id="PTHR12411">
    <property type="entry name" value="CYSTEINE PROTEASE FAMILY C1-RELATED"/>
    <property type="match status" value="1"/>
</dbReference>
<dbReference type="OrthoDB" id="6437200at2759"/>
<accession>A0A8J2RLT7</accession>
<evidence type="ECO:0000259" key="2">
    <source>
        <dbReference type="SMART" id="SM00645"/>
    </source>
</evidence>
<evidence type="ECO:0000313" key="3">
    <source>
        <dbReference type="EMBL" id="CAH0106962.1"/>
    </source>
</evidence>
<keyword evidence="4" id="KW-1185">Reference proteome</keyword>
<dbReference type="Gene3D" id="3.90.70.10">
    <property type="entry name" value="Cysteine proteinases"/>
    <property type="match status" value="1"/>
</dbReference>
<dbReference type="Gene3D" id="3.30.710.10">
    <property type="entry name" value="Potassium Channel Kv1.1, Chain A"/>
    <property type="match status" value="1"/>
</dbReference>
<dbReference type="SUPFAM" id="SSF54001">
    <property type="entry name" value="Cysteine proteinases"/>
    <property type="match status" value="1"/>
</dbReference>
<comment type="similarity">
    <text evidence="1">Belongs to the peptidase C1 family.</text>
</comment>
<comment type="caution">
    <text evidence="3">The sequence shown here is derived from an EMBL/GenBank/DDBJ whole genome shotgun (WGS) entry which is preliminary data.</text>
</comment>
<evidence type="ECO:0000313" key="4">
    <source>
        <dbReference type="Proteomes" id="UP000789390"/>
    </source>
</evidence>
<dbReference type="EMBL" id="CAKKLH010000246">
    <property type="protein sequence ID" value="CAH0106962.1"/>
    <property type="molecule type" value="Genomic_DNA"/>
</dbReference>
<proteinExistence type="inferred from homology"/>
<reference evidence="3" key="1">
    <citation type="submission" date="2021-11" db="EMBL/GenBank/DDBJ databases">
        <authorList>
            <person name="Schell T."/>
        </authorList>
    </citation>
    <scope>NUCLEOTIDE SEQUENCE</scope>
    <source>
        <strain evidence="3">M5</strain>
    </source>
</reference>
<dbReference type="GO" id="GO:0008234">
    <property type="term" value="F:cysteine-type peptidase activity"/>
    <property type="evidence" value="ECO:0007669"/>
    <property type="project" value="InterPro"/>
</dbReference>
<dbReference type="Pfam" id="PF00112">
    <property type="entry name" value="Peptidase_C1"/>
    <property type="match status" value="1"/>
</dbReference>
<dbReference type="InterPro" id="IPR011333">
    <property type="entry name" value="SKP1/BTB/POZ_sf"/>
</dbReference>
<dbReference type="SMART" id="SM00645">
    <property type="entry name" value="Pept_C1"/>
    <property type="match status" value="1"/>
</dbReference>
<dbReference type="InterPro" id="IPR000668">
    <property type="entry name" value="Peptidase_C1A_C"/>
</dbReference>
<dbReference type="AlphaFoldDB" id="A0A8J2RLT7"/>
<organism evidence="3 4">
    <name type="scientific">Daphnia galeata</name>
    <dbReference type="NCBI Taxonomy" id="27404"/>
    <lineage>
        <taxon>Eukaryota</taxon>
        <taxon>Metazoa</taxon>
        <taxon>Ecdysozoa</taxon>
        <taxon>Arthropoda</taxon>
        <taxon>Crustacea</taxon>
        <taxon>Branchiopoda</taxon>
        <taxon>Diplostraca</taxon>
        <taxon>Cladocera</taxon>
        <taxon>Anomopoda</taxon>
        <taxon>Daphniidae</taxon>
        <taxon>Daphnia</taxon>
    </lineage>
</organism>
<gene>
    <name evidence="3" type="ORF">DGAL_LOCUS10181</name>
</gene>
<protein>
    <recommendedName>
        <fullName evidence="2">Peptidase C1A papain C-terminal domain-containing protein</fullName>
    </recommendedName>
</protein>
<dbReference type="InterPro" id="IPR038765">
    <property type="entry name" value="Papain-like_cys_pep_sf"/>
</dbReference>
<name>A0A8J2RLT7_9CRUS</name>